<feature type="domain" description="Phosphatidic acid phosphatase type 2/haloperoxidase" evidence="1">
    <location>
        <begin position="88"/>
        <end position="163"/>
    </location>
</feature>
<accession>A0A1M5E2E9</accession>
<dbReference type="PANTHER" id="PTHR14969">
    <property type="entry name" value="SPHINGOSINE-1-PHOSPHATE PHOSPHOHYDROLASE"/>
    <property type="match status" value="1"/>
</dbReference>
<dbReference type="InterPro" id="IPR036938">
    <property type="entry name" value="PAP2/HPO_sf"/>
</dbReference>
<dbReference type="Gene3D" id="1.20.144.10">
    <property type="entry name" value="Phosphatidic acid phosphatase type 2/haloperoxidase"/>
    <property type="match status" value="1"/>
</dbReference>
<evidence type="ECO:0000313" key="3">
    <source>
        <dbReference type="Proteomes" id="UP000184436"/>
    </source>
</evidence>
<dbReference type="SUPFAM" id="SSF48317">
    <property type="entry name" value="Acid phosphatase/Vanadium-dependent haloperoxidase"/>
    <property type="match status" value="1"/>
</dbReference>
<dbReference type="Proteomes" id="UP000184436">
    <property type="component" value="Unassembled WGS sequence"/>
</dbReference>
<dbReference type="AlphaFoldDB" id="A0A1M5E2E9"/>
<sequence>MDQISKNIWSQIVICTWLLFSCFLNSIQAQPRENVKKSTDVLMFATPVAGLITTLIMKDYKGTEQLVLGGATSLATSYILKYSIKKQRPDGSDNHAFPSNHTAMSFQGASFIQRRYGWKYGIPAYLVSGYVAWGRVYAKRHDCWDILAGAAIGVGSSYIFTRPFAKKHNLTISPAVFGNKHWGIYASMNF</sequence>
<gene>
    <name evidence="2" type="ORF">SAMN05444349_13215</name>
</gene>
<protein>
    <submittedName>
        <fullName evidence="2">PAP2 superfamily protein</fullName>
    </submittedName>
</protein>
<dbReference type="EMBL" id="FQVD01000032">
    <property type="protein sequence ID" value="SHF73438.1"/>
    <property type="molecule type" value="Genomic_DNA"/>
</dbReference>
<dbReference type="Pfam" id="PF01569">
    <property type="entry name" value="PAP2"/>
    <property type="match status" value="1"/>
</dbReference>
<name>A0A1M5E2E9_9BACE</name>
<dbReference type="InterPro" id="IPR000326">
    <property type="entry name" value="PAP2/HPO"/>
</dbReference>
<proteinExistence type="predicted"/>
<dbReference type="CDD" id="cd03394">
    <property type="entry name" value="PAP2_like_5"/>
    <property type="match status" value="1"/>
</dbReference>
<organism evidence="2 3">
    <name type="scientific">Bacteroides faecichinchillae</name>
    <dbReference type="NCBI Taxonomy" id="871325"/>
    <lineage>
        <taxon>Bacteria</taxon>
        <taxon>Pseudomonadati</taxon>
        <taxon>Bacteroidota</taxon>
        <taxon>Bacteroidia</taxon>
        <taxon>Bacteroidales</taxon>
        <taxon>Bacteroidaceae</taxon>
        <taxon>Bacteroides</taxon>
    </lineage>
</organism>
<keyword evidence="3" id="KW-1185">Reference proteome</keyword>
<dbReference type="STRING" id="871325.SAMN05444349_13215"/>
<dbReference type="PROSITE" id="PS51257">
    <property type="entry name" value="PROKAR_LIPOPROTEIN"/>
    <property type="match status" value="1"/>
</dbReference>
<dbReference type="PANTHER" id="PTHR14969:SF13">
    <property type="entry name" value="AT30094P"/>
    <property type="match status" value="1"/>
</dbReference>
<dbReference type="RefSeq" id="WP_033886917.1">
    <property type="nucleotide sequence ID" value="NZ_FQVD01000032.1"/>
</dbReference>
<reference evidence="2 3" key="1">
    <citation type="submission" date="2016-11" db="EMBL/GenBank/DDBJ databases">
        <authorList>
            <person name="Jaros S."/>
            <person name="Januszkiewicz K."/>
            <person name="Wedrychowicz H."/>
        </authorList>
    </citation>
    <scope>NUCLEOTIDE SEQUENCE [LARGE SCALE GENOMIC DNA]</scope>
    <source>
        <strain evidence="2 3">DSM 26883</strain>
    </source>
</reference>
<evidence type="ECO:0000259" key="1">
    <source>
        <dbReference type="Pfam" id="PF01569"/>
    </source>
</evidence>
<evidence type="ECO:0000313" key="2">
    <source>
        <dbReference type="EMBL" id="SHF73438.1"/>
    </source>
</evidence>
<dbReference type="OrthoDB" id="9773582at2"/>